<reference evidence="4 5" key="1">
    <citation type="journal article" date="2019" name="Emerg. Microbes Infect.">
        <title>Comprehensive subspecies identification of 175 nontuberculous mycobacteria species based on 7547 genomic profiles.</title>
        <authorList>
            <person name="Matsumoto Y."/>
            <person name="Kinjo T."/>
            <person name="Motooka D."/>
            <person name="Nabeya D."/>
            <person name="Jung N."/>
            <person name="Uechi K."/>
            <person name="Horii T."/>
            <person name="Iida T."/>
            <person name="Fujita J."/>
            <person name="Nakamura S."/>
        </authorList>
    </citation>
    <scope>NUCLEOTIDE SEQUENCE [LARGE SCALE GENOMIC DNA]</scope>
    <source>
        <strain evidence="4 5">JCM 30275</strain>
    </source>
</reference>
<dbReference type="Proteomes" id="UP000467249">
    <property type="component" value="Chromosome"/>
</dbReference>
<dbReference type="PANTHER" id="PTHR30055">
    <property type="entry name" value="HTH-TYPE TRANSCRIPTIONAL REGULATOR RUTR"/>
    <property type="match status" value="1"/>
</dbReference>
<dbReference type="AlphaFoldDB" id="A0A6N4W1H3"/>
<dbReference type="PROSITE" id="PS50977">
    <property type="entry name" value="HTH_TETR_2"/>
    <property type="match status" value="2"/>
</dbReference>
<proteinExistence type="predicted"/>
<keyword evidence="1 2" id="KW-0238">DNA-binding</keyword>
<dbReference type="GO" id="GO:0003700">
    <property type="term" value="F:DNA-binding transcription factor activity"/>
    <property type="evidence" value="ECO:0007669"/>
    <property type="project" value="TreeGrafter"/>
</dbReference>
<dbReference type="SUPFAM" id="SSF46689">
    <property type="entry name" value="Homeodomain-like"/>
    <property type="match status" value="2"/>
</dbReference>
<feature type="DNA-binding region" description="H-T-H motif" evidence="2">
    <location>
        <begin position="36"/>
        <end position="55"/>
    </location>
</feature>
<evidence type="ECO:0000259" key="3">
    <source>
        <dbReference type="PROSITE" id="PS50977"/>
    </source>
</evidence>
<dbReference type="PRINTS" id="PR00455">
    <property type="entry name" value="HTHTETR"/>
</dbReference>
<protein>
    <submittedName>
        <fullName evidence="4">Transcriptional repressor Mce3R</fullName>
    </submittedName>
</protein>
<feature type="domain" description="HTH tetR-type" evidence="3">
    <location>
        <begin position="214"/>
        <end position="274"/>
    </location>
</feature>
<dbReference type="GO" id="GO:0000976">
    <property type="term" value="F:transcription cis-regulatory region binding"/>
    <property type="evidence" value="ECO:0007669"/>
    <property type="project" value="TreeGrafter"/>
</dbReference>
<accession>A0A6N4W1H3</accession>
<dbReference type="Pfam" id="PF00440">
    <property type="entry name" value="TetR_N"/>
    <property type="match status" value="2"/>
</dbReference>
<dbReference type="RefSeq" id="WP_163802357.1">
    <property type="nucleotide sequence ID" value="NZ_AP022620.1"/>
</dbReference>
<sequence length="400" mass="44091">MQTDAPAVKRRPKDRKEQILEQAVQLFTERGFHSVKLEDIAEAAGVTARALYRHYDNKQALLAAVIRTAQENYLHAREPDGPRGDVPARPLDAELPELIAAAIATRALTVLWQREARYLNEVDRAEVRSRINAIVAGMEASVRLEFPELSPRHSELRAWAVSSTMTSLGRHHLTLPRDDLTELLRRACTAAARTPVVGELEPIEDPAATDRALFSRHETLLAAGARLFRAQGFPAVSTTDIGKRVGIAGPGLYRSFSSKQAILDTLLTRFDEWSALECIRVARVDTDVSETLRGVVAGRVRISLENPDLVAVSITELPYASAEIREVFVRNQSDRDALWIDLLRKAVPATGTAEARLLVSAAVGFIEDVARTWHLTQRTGVADEMTAIAMSILTSQAEQG</sequence>
<name>A0A6N4W1H3_9MYCO</name>
<gene>
    <name evidence="4" type="primary">mce3R</name>
    <name evidence="4" type="ORF">MANY_01560</name>
</gene>
<dbReference type="InterPro" id="IPR001647">
    <property type="entry name" value="HTH_TetR"/>
</dbReference>
<dbReference type="InterPro" id="IPR009057">
    <property type="entry name" value="Homeodomain-like_sf"/>
</dbReference>
<evidence type="ECO:0000256" key="2">
    <source>
        <dbReference type="PROSITE-ProRule" id="PRU00335"/>
    </source>
</evidence>
<keyword evidence="5" id="KW-1185">Reference proteome</keyword>
<evidence type="ECO:0000313" key="4">
    <source>
        <dbReference type="EMBL" id="BBZ74819.1"/>
    </source>
</evidence>
<organism evidence="4 5">
    <name type="scientific">Mycolicibacterium anyangense</name>
    <dbReference type="NCBI Taxonomy" id="1431246"/>
    <lineage>
        <taxon>Bacteria</taxon>
        <taxon>Bacillati</taxon>
        <taxon>Actinomycetota</taxon>
        <taxon>Actinomycetes</taxon>
        <taxon>Mycobacteriales</taxon>
        <taxon>Mycobacteriaceae</taxon>
        <taxon>Mycolicibacterium</taxon>
    </lineage>
</organism>
<dbReference type="PANTHER" id="PTHR30055:SF237">
    <property type="entry name" value="TRANSCRIPTIONAL REPRESSOR MCE3R"/>
    <property type="match status" value="1"/>
</dbReference>
<dbReference type="Gene3D" id="1.10.357.10">
    <property type="entry name" value="Tetracycline Repressor, domain 2"/>
    <property type="match status" value="2"/>
</dbReference>
<feature type="DNA-binding region" description="H-T-H motif" evidence="2">
    <location>
        <begin position="237"/>
        <end position="256"/>
    </location>
</feature>
<feature type="domain" description="HTH tetR-type" evidence="3">
    <location>
        <begin position="13"/>
        <end position="73"/>
    </location>
</feature>
<dbReference type="KEGG" id="many:MANY_01560"/>
<dbReference type="EMBL" id="AP022620">
    <property type="protein sequence ID" value="BBZ74819.1"/>
    <property type="molecule type" value="Genomic_DNA"/>
</dbReference>
<evidence type="ECO:0000313" key="5">
    <source>
        <dbReference type="Proteomes" id="UP000467249"/>
    </source>
</evidence>
<evidence type="ECO:0000256" key="1">
    <source>
        <dbReference type="ARBA" id="ARBA00023125"/>
    </source>
</evidence>
<dbReference type="Gene3D" id="1.10.10.60">
    <property type="entry name" value="Homeodomain-like"/>
    <property type="match status" value="2"/>
</dbReference>
<dbReference type="InterPro" id="IPR050109">
    <property type="entry name" value="HTH-type_TetR-like_transc_reg"/>
</dbReference>